<feature type="region of interest" description="Disordered" evidence="2">
    <location>
        <begin position="1"/>
        <end position="57"/>
    </location>
</feature>
<dbReference type="EMBL" id="KI913961">
    <property type="protein sequence ID" value="ETW02712.1"/>
    <property type="molecule type" value="Genomic_DNA"/>
</dbReference>
<dbReference type="VEuPathDB" id="FungiDB:H310_06147"/>
<evidence type="ECO:0000256" key="1">
    <source>
        <dbReference type="SAM" id="Coils"/>
    </source>
</evidence>
<proteinExistence type="predicted"/>
<protein>
    <recommendedName>
        <fullName evidence="3">STIL N-terminal domain-containing protein</fullName>
    </recommendedName>
</protein>
<dbReference type="InterPro" id="IPR026123">
    <property type="entry name" value="STIL"/>
</dbReference>
<feature type="compositionally biased region" description="Polar residues" evidence="2">
    <location>
        <begin position="46"/>
        <end position="57"/>
    </location>
</feature>
<dbReference type="RefSeq" id="XP_008869317.1">
    <property type="nucleotide sequence ID" value="XM_008871095.1"/>
</dbReference>
<gene>
    <name evidence="4" type="ORF">H310_06147</name>
</gene>
<dbReference type="GO" id="GO:0031023">
    <property type="term" value="P:microtubule organizing center organization"/>
    <property type="evidence" value="ECO:0007669"/>
    <property type="project" value="TreeGrafter"/>
</dbReference>
<feature type="coiled-coil region" evidence="1">
    <location>
        <begin position="469"/>
        <end position="496"/>
    </location>
</feature>
<dbReference type="InterPro" id="IPR057731">
    <property type="entry name" value="STIL_N"/>
</dbReference>
<feature type="region of interest" description="Disordered" evidence="2">
    <location>
        <begin position="513"/>
        <end position="542"/>
    </location>
</feature>
<dbReference type="GO" id="GO:0007224">
    <property type="term" value="P:smoothened signaling pathway"/>
    <property type="evidence" value="ECO:0007669"/>
    <property type="project" value="TreeGrafter"/>
</dbReference>
<dbReference type="AlphaFoldDB" id="A0A024U9Z0"/>
<evidence type="ECO:0000256" key="2">
    <source>
        <dbReference type="SAM" id="MobiDB-lite"/>
    </source>
</evidence>
<name>A0A024U9Z0_9STRA</name>
<dbReference type="Pfam" id="PF15253">
    <property type="entry name" value="STIL_N"/>
    <property type="match status" value="1"/>
</dbReference>
<keyword evidence="1" id="KW-0175">Coiled coil</keyword>
<dbReference type="GO" id="GO:0007052">
    <property type="term" value="P:mitotic spindle organization"/>
    <property type="evidence" value="ECO:0007669"/>
    <property type="project" value="TreeGrafter"/>
</dbReference>
<dbReference type="OrthoDB" id="76173at2759"/>
<dbReference type="STRING" id="157072.A0A024U9Z0"/>
<dbReference type="GeneID" id="20083197"/>
<organism evidence="4">
    <name type="scientific">Aphanomyces invadans</name>
    <dbReference type="NCBI Taxonomy" id="157072"/>
    <lineage>
        <taxon>Eukaryota</taxon>
        <taxon>Sar</taxon>
        <taxon>Stramenopiles</taxon>
        <taxon>Oomycota</taxon>
        <taxon>Saprolegniomycetes</taxon>
        <taxon>Saprolegniales</taxon>
        <taxon>Verrucalvaceae</taxon>
        <taxon>Aphanomyces</taxon>
    </lineage>
</organism>
<evidence type="ECO:0000313" key="4">
    <source>
        <dbReference type="EMBL" id="ETW02712.1"/>
    </source>
</evidence>
<dbReference type="GO" id="GO:0071539">
    <property type="term" value="P:protein localization to centrosome"/>
    <property type="evidence" value="ECO:0007669"/>
    <property type="project" value="TreeGrafter"/>
</dbReference>
<dbReference type="GO" id="GO:0005815">
    <property type="term" value="C:microtubule organizing center"/>
    <property type="evidence" value="ECO:0007669"/>
    <property type="project" value="TreeGrafter"/>
</dbReference>
<accession>A0A024U9Z0</accession>
<reference evidence="4" key="1">
    <citation type="submission" date="2013-12" db="EMBL/GenBank/DDBJ databases">
        <title>The Genome Sequence of Aphanomyces invadans NJM9701.</title>
        <authorList>
            <consortium name="The Broad Institute Genomics Platform"/>
            <person name="Russ C."/>
            <person name="Tyler B."/>
            <person name="van West P."/>
            <person name="Dieguez-Uribeondo J."/>
            <person name="Young S.K."/>
            <person name="Zeng Q."/>
            <person name="Gargeya S."/>
            <person name="Fitzgerald M."/>
            <person name="Abouelleil A."/>
            <person name="Alvarado L."/>
            <person name="Chapman S.B."/>
            <person name="Gainer-Dewar J."/>
            <person name="Goldberg J."/>
            <person name="Griggs A."/>
            <person name="Gujja S."/>
            <person name="Hansen M."/>
            <person name="Howarth C."/>
            <person name="Imamovic A."/>
            <person name="Ireland A."/>
            <person name="Larimer J."/>
            <person name="McCowan C."/>
            <person name="Murphy C."/>
            <person name="Pearson M."/>
            <person name="Poon T.W."/>
            <person name="Priest M."/>
            <person name="Roberts A."/>
            <person name="Saif S."/>
            <person name="Shea T."/>
            <person name="Sykes S."/>
            <person name="Wortman J."/>
            <person name="Nusbaum C."/>
            <person name="Birren B."/>
        </authorList>
    </citation>
    <scope>NUCLEOTIDE SEQUENCE [LARGE SCALE GENOMIC DNA]</scope>
    <source>
        <strain evidence="4">NJM9701</strain>
    </source>
</reference>
<evidence type="ECO:0000259" key="3">
    <source>
        <dbReference type="Pfam" id="PF15253"/>
    </source>
</evidence>
<dbReference type="PANTHER" id="PTHR15128">
    <property type="entry name" value="TAL1 SCL INTERRUPTING LOCUS"/>
    <property type="match status" value="1"/>
</dbReference>
<sequence length="597" mass="65474">MLRQVQASSFFPDTEGDESSIRPTRKATQLRESSVRDESTAPLISLRQNTTSRENDPNAFSSSVAYVGEIEFPATRTILWDRRPLSEPQVVHADDAFIPTASITHSTLTSILNSVGNATGDLGFIGYVSFSEVLSSNKWKLQVDSFTCGALPSTKAGFCIGVYSRSADSNMDQATPWHAALAQGFDKMLEANKHYISSNLSSYLSLQLIVTCISSAHLDVQLNALSPSTSMKMIPIRNLPLLLTPLAKLLMKASSNIPQWWGYVTLDKTRKVVPLLQSDPLASTRPLVGIWVRTTFQSHVYLASYLFGLHSSSRHKLWIAPRTFLLVKYPLESMQWLPEFFECTLSDTMTPEFCTARQSYVHSGSDAPLELSMSRSVFPTALPAMQDAVGEVIAPPIVPWNADPTRAEDLTVNTPMEASSFDMPTPVPQPHLPMPHPHRKPMLPQVNIVESVQEANGTINRESDLVALLKKQTLIIDAMQLEIKSLQNQLKALSEAKKDVCTVSTNTSFLAEPETHEFPRSTCDSDNESDADDAASSAPPLVGNAIDSAVTAQRAPPVASPTSDFDVPRIRIPAAAAVGESDDDMSEIDAKYLRLLK</sequence>
<feature type="domain" description="STIL N-terminal" evidence="3">
    <location>
        <begin position="183"/>
        <end position="350"/>
    </location>
</feature>
<dbReference type="eggNOG" id="ENOG502QVJ5">
    <property type="taxonomic scope" value="Eukaryota"/>
</dbReference>
<feature type="compositionally biased region" description="Polar residues" evidence="2">
    <location>
        <begin position="1"/>
        <end position="11"/>
    </location>
</feature>
<dbReference type="PANTHER" id="PTHR15128:SF0">
    <property type="entry name" value="SCL-INTERRUPTING LOCUS PROTEIN"/>
    <property type="match status" value="1"/>
</dbReference>